<evidence type="ECO:0000256" key="10">
    <source>
        <dbReference type="SAM" id="Phobius"/>
    </source>
</evidence>
<evidence type="ECO:0000256" key="3">
    <source>
        <dbReference type="ARBA" id="ARBA00022106"/>
    </source>
</evidence>
<evidence type="ECO:0000256" key="4">
    <source>
        <dbReference type="ARBA" id="ARBA00022448"/>
    </source>
</evidence>
<feature type="transmembrane region" description="Helical" evidence="10">
    <location>
        <begin position="48"/>
        <end position="74"/>
    </location>
</feature>
<dbReference type="PIRSF" id="PIRSF006603">
    <property type="entry name" value="DinF"/>
    <property type="match status" value="1"/>
</dbReference>
<organism evidence="11 12">
    <name type="scientific">Sedimentibacter saalensis</name>
    <dbReference type="NCBI Taxonomy" id="130788"/>
    <lineage>
        <taxon>Bacteria</taxon>
        <taxon>Bacillati</taxon>
        <taxon>Bacillota</taxon>
        <taxon>Tissierellia</taxon>
        <taxon>Sedimentibacter</taxon>
    </lineage>
</organism>
<keyword evidence="4" id="KW-0813">Transport</keyword>
<dbReference type="CDD" id="cd13143">
    <property type="entry name" value="MATE_MepA_like"/>
    <property type="match status" value="1"/>
</dbReference>
<protein>
    <recommendedName>
        <fullName evidence="3">Multidrug export protein MepA</fullName>
    </recommendedName>
</protein>
<name>A0A562J464_9FIRM</name>
<feature type="transmembrane region" description="Helical" evidence="10">
    <location>
        <begin position="16"/>
        <end position="36"/>
    </location>
</feature>
<feature type="transmembrane region" description="Helical" evidence="10">
    <location>
        <begin position="356"/>
        <end position="377"/>
    </location>
</feature>
<dbReference type="InterPro" id="IPR045070">
    <property type="entry name" value="MATE_MepA-like"/>
</dbReference>
<evidence type="ECO:0000256" key="9">
    <source>
        <dbReference type="ARBA" id="ARBA00023251"/>
    </source>
</evidence>
<dbReference type="Proteomes" id="UP000315343">
    <property type="component" value="Unassembled WGS sequence"/>
</dbReference>
<dbReference type="GO" id="GO:0042910">
    <property type="term" value="F:xenobiotic transmembrane transporter activity"/>
    <property type="evidence" value="ECO:0007669"/>
    <property type="project" value="InterPro"/>
</dbReference>
<keyword evidence="7 10" id="KW-1133">Transmembrane helix</keyword>
<dbReference type="RefSeq" id="WP_145085931.1">
    <property type="nucleotide sequence ID" value="NZ_DAMBUX010000014.1"/>
</dbReference>
<keyword evidence="8 10" id="KW-0472">Membrane</keyword>
<feature type="transmembrane region" description="Helical" evidence="10">
    <location>
        <begin position="240"/>
        <end position="260"/>
    </location>
</feature>
<dbReference type="PANTHER" id="PTHR43823">
    <property type="entry name" value="SPORULATION PROTEIN YKVU"/>
    <property type="match status" value="1"/>
</dbReference>
<keyword evidence="6 10" id="KW-0812">Transmembrane</keyword>
<comment type="caution">
    <text evidence="11">The sequence shown here is derived from an EMBL/GenBank/DDBJ whole genome shotgun (WGS) entry which is preliminary data.</text>
</comment>
<dbReference type="GO" id="GO:0015297">
    <property type="term" value="F:antiporter activity"/>
    <property type="evidence" value="ECO:0007669"/>
    <property type="project" value="InterPro"/>
</dbReference>
<feature type="transmembrane region" description="Helical" evidence="10">
    <location>
        <begin position="316"/>
        <end position="336"/>
    </location>
</feature>
<dbReference type="InterPro" id="IPR051327">
    <property type="entry name" value="MATE_MepA_subfamily"/>
</dbReference>
<proteinExistence type="inferred from homology"/>
<dbReference type="PANTHER" id="PTHR43823:SF3">
    <property type="entry name" value="MULTIDRUG EXPORT PROTEIN MEPA"/>
    <property type="match status" value="1"/>
</dbReference>
<dbReference type="OrthoDB" id="9811110at2"/>
<feature type="transmembrane region" description="Helical" evidence="10">
    <location>
        <begin position="429"/>
        <end position="447"/>
    </location>
</feature>
<gene>
    <name evidence="11" type="ORF">LY60_03179</name>
</gene>
<dbReference type="AlphaFoldDB" id="A0A562J464"/>
<feature type="transmembrane region" description="Helical" evidence="10">
    <location>
        <begin position="167"/>
        <end position="190"/>
    </location>
</feature>
<keyword evidence="9" id="KW-0046">Antibiotic resistance</keyword>
<evidence type="ECO:0000256" key="8">
    <source>
        <dbReference type="ARBA" id="ARBA00023136"/>
    </source>
</evidence>
<evidence type="ECO:0000313" key="12">
    <source>
        <dbReference type="Proteomes" id="UP000315343"/>
    </source>
</evidence>
<feature type="transmembrane region" description="Helical" evidence="10">
    <location>
        <begin position="95"/>
        <end position="117"/>
    </location>
</feature>
<dbReference type="Pfam" id="PF01554">
    <property type="entry name" value="MatE"/>
    <property type="match status" value="2"/>
</dbReference>
<evidence type="ECO:0000256" key="7">
    <source>
        <dbReference type="ARBA" id="ARBA00022989"/>
    </source>
</evidence>
<dbReference type="InterPro" id="IPR002528">
    <property type="entry name" value="MATE_fam"/>
</dbReference>
<keyword evidence="12" id="KW-1185">Reference proteome</keyword>
<feature type="transmembrane region" description="Helical" evidence="10">
    <location>
        <begin position="196"/>
        <end position="219"/>
    </location>
</feature>
<keyword evidence="5" id="KW-1003">Cell membrane</keyword>
<comment type="similarity">
    <text evidence="2">Belongs to the multi antimicrobial extrusion (MATE) (TC 2.A.66.1) family. MepA subfamily.</text>
</comment>
<sequence>METVNDFSKGSVAKHIMDMAIPMILAQLVNVLYNIVDRIYISRMPGDAFTALTGVGVSLPIISIVMAFANLFGMGGAPLCSIERGRGNIDEAEKIMGNSFAMLAASGIILTVVGLIIKKPVLYMFGASNATYAYADEYITIYLLGNIFVMISLGMNNFINSQGFGRVAMMTVIMGAVANIVLDPIFIFALDMGVKGAALATIISQLLSAVWVLKFLTGYTAILRLKKNSLHLKKERIKRIIGLGTSGFVMQITNSIIQIASNATLQVYGGDLYVGIMTVINSVREIFSMPVMGLASGAQPVMGYNYGAGKYDRVKSCIKFTAVSAVLYNTFIWGLIQFFPGFFIKIFNSDAEVLTAGIPMLRLFFACFFTMALQSAGQSVFVALGKSKFAIFFSIFRKVVLVLPMVIILPRLWNLGISGVFLSEPVSEVVGGFACFGTMLLTVWKSLKEENPA</sequence>
<dbReference type="GO" id="GO:0046677">
    <property type="term" value="P:response to antibiotic"/>
    <property type="evidence" value="ECO:0007669"/>
    <property type="project" value="UniProtKB-KW"/>
</dbReference>
<reference evidence="11 12" key="1">
    <citation type="submission" date="2019-07" db="EMBL/GenBank/DDBJ databases">
        <title>Genomic Encyclopedia of Type Strains, Phase I: the one thousand microbial genomes (KMG-I) project.</title>
        <authorList>
            <person name="Kyrpides N."/>
        </authorList>
    </citation>
    <scope>NUCLEOTIDE SEQUENCE [LARGE SCALE GENOMIC DNA]</scope>
    <source>
        <strain evidence="11 12">DSM 13558</strain>
    </source>
</reference>
<comment type="subcellular location">
    <subcellularLocation>
        <location evidence="1">Cell membrane</location>
        <topology evidence="1">Multi-pass membrane protein</topology>
    </subcellularLocation>
</comment>
<feature type="transmembrane region" description="Helical" evidence="10">
    <location>
        <begin position="137"/>
        <end position="155"/>
    </location>
</feature>
<evidence type="ECO:0000256" key="6">
    <source>
        <dbReference type="ARBA" id="ARBA00022692"/>
    </source>
</evidence>
<dbReference type="GO" id="GO:0005886">
    <property type="term" value="C:plasma membrane"/>
    <property type="evidence" value="ECO:0007669"/>
    <property type="project" value="UniProtKB-SubCell"/>
</dbReference>
<dbReference type="EMBL" id="VLKH01000011">
    <property type="protein sequence ID" value="TWH77988.1"/>
    <property type="molecule type" value="Genomic_DNA"/>
</dbReference>
<evidence type="ECO:0000256" key="5">
    <source>
        <dbReference type="ARBA" id="ARBA00022475"/>
    </source>
</evidence>
<feature type="transmembrane region" description="Helical" evidence="10">
    <location>
        <begin position="389"/>
        <end position="409"/>
    </location>
</feature>
<evidence type="ECO:0000313" key="11">
    <source>
        <dbReference type="EMBL" id="TWH77988.1"/>
    </source>
</evidence>
<dbReference type="InterPro" id="IPR048279">
    <property type="entry name" value="MdtK-like"/>
</dbReference>
<dbReference type="NCBIfam" id="TIGR00797">
    <property type="entry name" value="matE"/>
    <property type="match status" value="1"/>
</dbReference>
<evidence type="ECO:0000256" key="1">
    <source>
        <dbReference type="ARBA" id="ARBA00004651"/>
    </source>
</evidence>
<accession>A0A562J464</accession>
<evidence type="ECO:0000256" key="2">
    <source>
        <dbReference type="ARBA" id="ARBA00008417"/>
    </source>
</evidence>